<comment type="caution">
    <text evidence="2">The sequence shown here is derived from an EMBL/GenBank/DDBJ whole genome shotgun (WGS) entry which is preliminary data.</text>
</comment>
<accession>A0A426Y9V3</accession>
<keyword evidence="1" id="KW-0472">Membrane</keyword>
<gene>
    <name evidence="2" type="ORF">B296_00047113</name>
</gene>
<feature type="transmembrane region" description="Helical" evidence="1">
    <location>
        <begin position="66"/>
        <end position="93"/>
    </location>
</feature>
<reference evidence="2 3" key="1">
    <citation type="journal article" date="2014" name="Agronomy (Basel)">
        <title>A Draft Genome Sequence for Ensete ventricosum, the Drought-Tolerant Tree Against Hunger.</title>
        <authorList>
            <person name="Harrison J."/>
            <person name="Moore K.A."/>
            <person name="Paszkiewicz K."/>
            <person name="Jones T."/>
            <person name="Grant M."/>
            <person name="Ambacheew D."/>
            <person name="Muzemil S."/>
            <person name="Studholme D.J."/>
        </authorList>
    </citation>
    <scope>NUCLEOTIDE SEQUENCE [LARGE SCALE GENOMIC DNA]</scope>
</reference>
<organism evidence="2 3">
    <name type="scientific">Ensete ventricosum</name>
    <name type="common">Abyssinian banana</name>
    <name type="synonym">Musa ensete</name>
    <dbReference type="NCBI Taxonomy" id="4639"/>
    <lineage>
        <taxon>Eukaryota</taxon>
        <taxon>Viridiplantae</taxon>
        <taxon>Streptophyta</taxon>
        <taxon>Embryophyta</taxon>
        <taxon>Tracheophyta</taxon>
        <taxon>Spermatophyta</taxon>
        <taxon>Magnoliopsida</taxon>
        <taxon>Liliopsida</taxon>
        <taxon>Zingiberales</taxon>
        <taxon>Musaceae</taxon>
        <taxon>Ensete</taxon>
    </lineage>
</organism>
<evidence type="ECO:0000313" key="2">
    <source>
        <dbReference type="EMBL" id="RRT48523.1"/>
    </source>
</evidence>
<keyword evidence="1" id="KW-0812">Transmembrane</keyword>
<keyword evidence="1" id="KW-1133">Transmembrane helix</keyword>
<protein>
    <submittedName>
        <fullName evidence="2">Uncharacterized protein</fullName>
    </submittedName>
</protein>
<dbReference type="AlphaFoldDB" id="A0A426Y9V3"/>
<dbReference type="Proteomes" id="UP000287651">
    <property type="component" value="Unassembled WGS sequence"/>
</dbReference>
<evidence type="ECO:0000256" key="1">
    <source>
        <dbReference type="SAM" id="Phobius"/>
    </source>
</evidence>
<proteinExistence type="predicted"/>
<evidence type="ECO:0000313" key="3">
    <source>
        <dbReference type="Proteomes" id="UP000287651"/>
    </source>
</evidence>
<name>A0A426Y9V3_ENSVE</name>
<sequence length="111" mass="12296">MQKIPNLKTLRFRCPLHICAPFAVVRRPSPVPAALLPIFPMSMTLPFSYPSSVVNPLWVAPSLSPFVALLALVLFSKCVQLTPLLVVFVLWAVKQEGYLSAPRPPSFIELP</sequence>
<dbReference type="EMBL" id="AMZH03013903">
    <property type="protein sequence ID" value="RRT48523.1"/>
    <property type="molecule type" value="Genomic_DNA"/>
</dbReference>